<evidence type="ECO:0000259" key="8">
    <source>
        <dbReference type="SMART" id="SM01274"/>
    </source>
</evidence>
<dbReference type="SUPFAM" id="SSF53223">
    <property type="entry name" value="Aminoacid dehydrogenase-like, N-terminal domain"/>
    <property type="match status" value="1"/>
</dbReference>
<keyword evidence="10" id="KW-1185">Reference proteome</keyword>
<gene>
    <name evidence="9" type="ORF">ACFQNG_17355</name>
</gene>
<evidence type="ECO:0000259" key="7">
    <source>
        <dbReference type="SMART" id="SM00919"/>
    </source>
</evidence>
<dbReference type="InterPro" id="IPR046346">
    <property type="entry name" value="Aminoacid_DH-like_N_sf"/>
</dbReference>
<dbReference type="PIRSF" id="PIRSF000106">
    <property type="entry name" value="ME"/>
    <property type="match status" value="1"/>
</dbReference>
<organism evidence="9 10">
    <name type="scientific">Laceyella putida</name>
    <dbReference type="NCBI Taxonomy" id="110101"/>
    <lineage>
        <taxon>Bacteria</taxon>
        <taxon>Bacillati</taxon>
        <taxon>Bacillota</taxon>
        <taxon>Bacilli</taxon>
        <taxon>Bacillales</taxon>
        <taxon>Thermoactinomycetaceae</taxon>
        <taxon>Laceyella</taxon>
    </lineage>
</organism>
<keyword evidence="4 6" id="KW-0479">Metal-binding</keyword>
<feature type="domain" description="Malic enzyme N-terminal" evidence="8">
    <location>
        <begin position="16"/>
        <end position="149"/>
    </location>
</feature>
<dbReference type="SMART" id="SM01274">
    <property type="entry name" value="malic"/>
    <property type="match status" value="1"/>
</dbReference>
<evidence type="ECO:0000256" key="2">
    <source>
        <dbReference type="ARBA" id="ARBA00001946"/>
    </source>
</evidence>
<evidence type="ECO:0000256" key="5">
    <source>
        <dbReference type="ARBA" id="ARBA00023002"/>
    </source>
</evidence>
<dbReference type="InterPro" id="IPR012302">
    <property type="entry name" value="Malic_NAD-bd"/>
</dbReference>
<evidence type="ECO:0000256" key="1">
    <source>
        <dbReference type="ARBA" id="ARBA00001936"/>
    </source>
</evidence>
<dbReference type="Pfam" id="PF03949">
    <property type="entry name" value="Malic_M"/>
    <property type="match status" value="1"/>
</dbReference>
<reference evidence="10" key="1">
    <citation type="journal article" date="2019" name="Int. J. Syst. Evol. Microbiol.">
        <title>The Global Catalogue of Microorganisms (GCM) 10K type strain sequencing project: providing services to taxonomists for standard genome sequencing and annotation.</title>
        <authorList>
            <consortium name="The Broad Institute Genomics Platform"/>
            <consortium name="The Broad Institute Genome Sequencing Center for Infectious Disease"/>
            <person name="Wu L."/>
            <person name="Ma J."/>
        </authorList>
    </citation>
    <scope>NUCLEOTIDE SEQUENCE [LARGE SCALE GENOMIC DNA]</scope>
    <source>
        <strain evidence="10">CGMCC 1.12942</strain>
    </source>
</reference>
<dbReference type="EMBL" id="JBHTBW010000062">
    <property type="protein sequence ID" value="MFC7442843.1"/>
    <property type="molecule type" value="Genomic_DNA"/>
</dbReference>
<dbReference type="RefSeq" id="WP_379866995.1">
    <property type="nucleotide sequence ID" value="NZ_JBHTBW010000062.1"/>
</dbReference>
<sequence>MSTLRNEALKLHQEMQGKLAVHSKVPVSDAHDLSLAYSPGVAEPCRDIHADQEKIYDYTMKGNLVAVVSDGTAVLGLGNIGPHAAMPVMEGKAVLFKAFAGVDAFPICLDTTEIDKIVETVKLMAPTFGGINLEDIAAPNCFLIEERLKKDLDIPVFHDDQHGTAIVTLAGLINALKVVGKRMDEIRVVASGAGAAGIAIIKLLLSLGVKDVIMCDSKGAIYDGRPFGMNPIKEKIAEATNREKRQGELEEVIKGADVFIGVSVAGAVTPSMVRSMNKDAIIFAMANPIPEIMPEEAIRAGAKVVGTGRSDYPNQVNNVLAFPGIFRGALDVRAKAITEEMKIAAAYAIAGLIKENELRPDYVIPSPFDQRVAAVVAMEVARVAMETDQARIRIDPQVVYEKTLSLSATTVP</sequence>
<dbReference type="Gene3D" id="3.40.50.10380">
    <property type="entry name" value="Malic enzyme, N-terminal domain"/>
    <property type="match status" value="1"/>
</dbReference>
<keyword evidence="5" id="KW-0560">Oxidoreductase</keyword>
<comment type="cofactor">
    <cofactor evidence="2">
        <name>Mg(2+)</name>
        <dbReference type="ChEBI" id="CHEBI:18420"/>
    </cofactor>
</comment>
<protein>
    <submittedName>
        <fullName evidence="9">NADP-dependent malic enzyme</fullName>
    </submittedName>
</protein>
<dbReference type="InterPro" id="IPR037062">
    <property type="entry name" value="Malic_N_dom_sf"/>
</dbReference>
<dbReference type="CDD" id="cd05311">
    <property type="entry name" value="NAD_bind_2_malic_enz"/>
    <property type="match status" value="1"/>
</dbReference>
<evidence type="ECO:0000256" key="4">
    <source>
        <dbReference type="ARBA" id="ARBA00022723"/>
    </source>
</evidence>
<proteinExistence type="inferred from homology"/>
<accession>A0ABW2RP54</accession>
<dbReference type="InterPro" id="IPR012301">
    <property type="entry name" value="Malic_N_dom"/>
</dbReference>
<comment type="caution">
    <text evidence="9">The sequence shown here is derived from an EMBL/GenBank/DDBJ whole genome shotgun (WGS) entry which is preliminary data.</text>
</comment>
<evidence type="ECO:0000313" key="9">
    <source>
        <dbReference type="EMBL" id="MFC7442843.1"/>
    </source>
</evidence>
<dbReference type="InterPro" id="IPR001891">
    <property type="entry name" value="Malic_OxRdtase"/>
</dbReference>
<dbReference type="Proteomes" id="UP001596500">
    <property type="component" value="Unassembled WGS sequence"/>
</dbReference>
<evidence type="ECO:0000256" key="6">
    <source>
        <dbReference type="RuleBase" id="RU003427"/>
    </source>
</evidence>
<evidence type="ECO:0000313" key="10">
    <source>
        <dbReference type="Proteomes" id="UP001596500"/>
    </source>
</evidence>
<dbReference type="PANTHER" id="PTHR43237">
    <property type="entry name" value="NADP-DEPENDENT MALIC ENZYME"/>
    <property type="match status" value="1"/>
</dbReference>
<dbReference type="InterPro" id="IPR015884">
    <property type="entry name" value="Malic_enzyme_CS"/>
</dbReference>
<dbReference type="PRINTS" id="PR00072">
    <property type="entry name" value="MALOXRDTASE"/>
</dbReference>
<dbReference type="InterPro" id="IPR051674">
    <property type="entry name" value="Malate_Decarboxylase"/>
</dbReference>
<dbReference type="PANTHER" id="PTHR43237:SF4">
    <property type="entry name" value="NADP-DEPENDENT MALIC ENZYME"/>
    <property type="match status" value="1"/>
</dbReference>
<comment type="cofactor">
    <cofactor evidence="1">
        <name>Mn(2+)</name>
        <dbReference type="ChEBI" id="CHEBI:29035"/>
    </cofactor>
</comment>
<dbReference type="PROSITE" id="PS00331">
    <property type="entry name" value="MALIC_ENZYMES"/>
    <property type="match status" value="1"/>
</dbReference>
<dbReference type="SMART" id="SM00919">
    <property type="entry name" value="Malic_M"/>
    <property type="match status" value="1"/>
</dbReference>
<feature type="domain" description="Malic enzyme NAD-binding" evidence="7">
    <location>
        <begin position="161"/>
        <end position="385"/>
    </location>
</feature>
<dbReference type="InterPro" id="IPR036291">
    <property type="entry name" value="NAD(P)-bd_dom_sf"/>
</dbReference>
<comment type="similarity">
    <text evidence="3 6">Belongs to the malic enzymes family.</text>
</comment>
<dbReference type="Gene3D" id="3.40.50.720">
    <property type="entry name" value="NAD(P)-binding Rossmann-like Domain"/>
    <property type="match status" value="1"/>
</dbReference>
<dbReference type="SUPFAM" id="SSF51735">
    <property type="entry name" value="NAD(P)-binding Rossmann-fold domains"/>
    <property type="match status" value="1"/>
</dbReference>
<name>A0ABW2RP54_9BACL</name>
<dbReference type="Pfam" id="PF00390">
    <property type="entry name" value="malic"/>
    <property type="match status" value="1"/>
</dbReference>
<dbReference type="InterPro" id="IPR045213">
    <property type="entry name" value="Malic_NAD-bd_bact_type"/>
</dbReference>
<evidence type="ECO:0000256" key="3">
    <source>
        <dbReference type="ARBA" id="ARBA00008785"/>
    </source>
</evidence>